<dbReference type="SUPFAM" id="SSF57802">
    <property type="entry name" value="Rubredoxin-like"/>
    <property type="match status" value="1"/>
</dbReference>
<comment type="caution">
    <text evidence="7">The sequence shown here is derived from an EMBL/GenBank/DDBJ whole genome shotgun (WGS) entry which is preliminary data.</text>
</comment>
<dbReference type="CDD" id="cd00730">
    <property type="entry name" value="rubredoxin"/>
    <property type="match status" value="1"/>
</dbReference>
<dbReference type="RefSeq" id="WP_149841545.1">
    <property type="nucleotide sequence ID" value="NZ_VUOC01000004.1"/>
</dbReference>
<evidence type="ECO:0000259" key="6">
    <source>
        <dbReference type="PROSITE" id="PS50903"/>
    </source>
</evidence>
<keyword evidence="2" id="KW-0813">Transport</keyword>
<evidence type="ECO:0000313" key="7">
    <source>
        <dbReference type="EMBL" id="KAA2240367.1"/>
    </source>
</evidence>
<comment type="cofactor">
    <cofactor evidence="1">
        <name>Fe(3+)</name>
        <dbReference type="ChEBI" id="CHEBI:29034"/>
    </cofactor>
</comment>
<reference evidence="7 8" key="2">
    <citation type="submission" date="2019-09" db="EMBL/GenBank/DDBJ databases">
        <authorList>
            <person name="Jin C."/>
        </authorList>
    </citation>
    <scope>NUCLEOTIDE SEQUENCE [LARGE SCALE GENOMIC DNA]</scope>
    <source>
        <strain evidence="7 8">BN140078</strain>
    </source>
</reference>
<dbReference type="PROSITE" id="PS50903">
    <property type="entry name" value="RUBREDOXIN_LIKE"/>
    <property type="match status" value="1"/>
</dbReference>
<evidence type="ECO:0000256" key="1">
    <source>
        <dbReference type="ARBA" id="ARBA00001965"/>
    </source>
</evidence>
<dbReference type="InterPro" id="IPR050526">
    <property type="entry name" value="Rubredoxin_ET"/>
</dbReference>
<dbReference type="Pfam" id="PF00301">
    <property type="entry name" value="Rubredoxin"/>
    <property type="match status" value="1"/>
</dbReference>
<keyword evidence="5" id="KW-0408">Iron</keyword>
<gene>
    <name evidence="7" type="ORF">F0L74_29875</name>
</gene>
<dbReference type="PANTHER" id="PTHR47627:SF1">
    <property type="entry name" value="RUBREDOXIN-1-RELATED"/>
    <property type="match status" value="1"/>
</dbReference>
<evidence type="ECO:0000256" key="3">
    <source>
        <dbReference type="ARBA" id="ARBA00022723"/>
    </source>
</evidence>
<organism evidence="7 8">
    <name type="scientific">Chitinophaga agrisoli</name>
    <dbReference type="NCBI Taxonomy" id="2607653"/>
    <lineage>
        <taxon>Bacteria</taxon>
        <taxon>Pseudomonadati</taxon>
        <taxon>Bacteroidota</taxon>
        <taxon>Chitinophagia</taxon>
        <taxon>Chitinophagales</taxon>
        <taxon>Chitinophagaceae</taxon>
        <taxon>Chitinophaga</taxon>
    </lineage>
</organism>
<feature type="domain" description="Rubredoxin-like" evidence="6">
    <location>
        <begin position="428"/>
        <end position="479"/>
    </location>
</feature>
<evidence type="ECO:0000256" key="2">
    <source>
        <dbReference type="ARBA" id="ARBA00022448"/>
    </source>
</evidence>
<dbReference type="PANTHER" id="PTHR47627">
    <property type="entry name" value="RUBREDOXIN"/>
    <property type="match status" value="1"/>
</dbReference>
<keyword evidence="4" id="KW-0249">Electron transport</keyword>
<dbReference type="Gene3D" id="2.20.28.10">
    <property type="match status" value="1"/>
</dbReference>
<dbReference type="GO" id="GO:0005506">
    <property type="term" value="F:iron ion binding"/>
    <property type="evidence" value="ECO:0007669"/>
    <property type="project" value="InterPro"/>
</dbReference>
<dbReference type="InterPro" id="IPR024935">
    <property type="entry name" value="Rubredoxin_dom"/>
</dbReference>
<proteinExistence type="predicted"/>
<sequence>MGRKIHTVSINFTGGIISPGYLQELLRIAAAAGVSAVRFGLRQQLLIDVPVQYFKQFSTDCRQQKINFYEPEVCPNITSSYPAAGIFITDSWLSEGVYKDVFDLFDYTPALKVNICDSQQTFVPFFTGHINWITSEHAHYWRLFVRFPGTDKLLAWPDLVYTNDIGRVSQTIETLLQKGYAGPDNLHAQTAARISYMGRPISHELELPSFHLPYYEGFNRYNNGYWLGIYRRDEFYPLEFLQDVCAICLETRTGQLYATPWKTIIIKSIDPAHRSLWDYTLGKFRINVRHAANELNWQVEENSEDGLVLKRHIIRHFDIADVRTYGLCFNVRLEHTTGQFGSVVIRKQENKHGSKLKYMQRYDILYTQGFNPNSATLLLFREQVAKEHLGPYLVSLCKEFYEKASETNTLQDFVSSRQALIPVKPPERTVHQCRQCLSVYDETLGETAQGITPGTSFNALPASFGCPLCGAAAAEFEEVSESALGV</sequence>
<dbReference type="InterPro" id="IPR024934">
    <property type="entry name" value="Rubredoxin-like_dom"/>
</dbReference>
<evidence type="ECO:0000256" key="5">
    <source>
        <dbReference type="ARBA" id="ARBA00023004"/>
    </source>
</evidence>
<reference evidence="7 8" key="1">
    <citation type="submission" date="2019-09" db="EMBL/GenBank/DDBJ databases">
        <title>Chitinophaga ginsengihumi sp. nov., isolated from soil of ginseng rhizosphere.</title>
        <authorList>
            <person name="Lee J."/>
        </authorList>
    </citation>
    <scope>NUCLEOTIDE SEQUENCE [LARGE SCALE GENOMIC DNA]</scope>
    <source>
        <strain evidence="7 8">BN140078</strain>
    </source>
</reference>
<keyword evidence="3" id="KW-0479">Metal-binding</keyword>
<dbReference type="AlphaFoldDB" id="A0A5B2VQ69"/>
<dbReference type="GO" id="GO:0043448">
    <property type="term" value="P:alkane catabolic process"/>
    <property type="evidence" value="ECO:0007669"/>
    <property type="project" value="TreeGrafter"/>
</dbReference>
<keyword evidence="8" id="KW-1185">Reference proteome</keyword>
<dbReference type="EMBL" id="VUOC01000004">
    <property type="protein sequence ID" value="KAA2240367.1"/>
    <property type="molecule type" value="Genomic_DNA"/>
</dbReference>
<protein>
    <submittedName>
        <fullName evidence="7">Rubredoxin</fullName>
    </submittedName>
</protein>
<dbReference type="Proteomes" id="UP000324611">
    <property type="component" value="Unassembled WGS sequence"/>
</dbReference>
<accession>A0A5B2VQ69</accession>
<name>A0A5B2VQ69_9BACT</name>
<evidence type="ECO:0000256" key="4">
    <source>
        <dbReference type="ARBA" id="ARBA00022982"/>
    </source>
</evidence>
<evidence type="ECO:0000313" key="8">
    <source>
        <dbReference type="Proteomes" id="UP000324611"/>
    </source>
</evidence>
<dbReference type="GO" id="GO:0009055">
    <property type="term" value="F:electron transfer activity"/>
    <property type="evidence" value="ECO:0007669"/>
    <property type="project" value="TreeGrafter"/>
</dbReference>